<dbReference type="InterPro" id="IPR040236">
    <property type="entry name" value="TMEM198"/>
</dbReference>
<dbReference type="Gene3D" id="2.60.40.10">
    <property type="entry name" value="Immunoglobulins"/>
    <property type="match status" value="1"/>
</dbReference>
<keyword evidence="7" id="KW-0175">Coiled coil</keyword>
<dbReference type="InterPro" id="IPR013783">
    <property type="entry name" value="Ig-like_fold"/>
</dbReference>
<dbReference type="InterPro" id="IPR013098">
    <property type="entry name" value="Ig_I-set"/>
</dbReference>
<organism evidence="11 13">
    <name type="scientific">Didymodactylos carnosus</name>
    <dbReference type="NCBI Taxonomy" id="1234261"/>
    <lineage>
        <taxon>Eukaryota</taxon>
        <taxon>Metazoa</taxon>
        <taxon>Spiralia</taxon>
        <taxon>Gnathifera</taxon>
        <taxon>Rotifera</taxon>
        <taxon>Eurotatoria</taxon>
        <taxon>Bdelloidea</taxon>
        <taxon>Philodinida</taxon>
        <taxon>Philodinidae</taxon>
        <taxon>Didymodactylos</taxon>
    </lineage>
</organism>
<keyword evidence="5 9" id="KW-0472">Membrane</keyword>
<keyword evidence="13" id="KW-1185">Reference proteome</keyword>
<dbReference type="Pfam" id="PF13863">
    <property type="entry name" value="DUF4200"/>
    <property type="match status" value="1"/>
</dbReference>
<feature type="region of interest" description="Disordered" evidence="8">
    <location>
        <begin position="404"/>
        <end position="429"/>
    </location>
</feature>
<dbReference type="EMBL" id="CAJNOQ010000470">
    <property type="protein sequence ID" value="CAF0805024.1"/>
    <property type="molecule type" value="Genomic_DNA"/>
</dbReference>
<dbReference type="InterPro" id="IPR007110">
    <property type="entry name" value="Ig-like_dom"/>
</dbReference>
<comment type="caution">
    <text evidence="11">The sequence shown here is derived from an EMBL/GenBank/DDBJ whole genome shotgun (WGS) entry which is preliminary data.</text>
</comment>
<feature type="transmembrane region" description="Helical" evidence="9">
    <location>
        <begin position="813"/>
        <end position="830"/>
    </location>
</feature>
<reference evidence="11" key="1">
    <citation type="submission" date="2021-02" db="EMBL/GenBank/DDBJ databases">
        <authorList>
            <person name="Nowell W R."/>
        </authorList>
    </citation>
    <scope>NUCLEOTIDE SEQUENCE</scope>
</reference>
<evidence type="ECO:0000313" key="13">
    <source>
        <dbReference type="Proteomes" id="UP000663829"/>
    </source>
</evidence>
<feature type="transmembrane region" description="Helical" evidence="9">
    <location>
        <begin position="756"/>
        <end position="774"/>
    </location>
</feature>
<dbReference type="OrthoDB" id="115781at2759"/>
<feature type="transmembrane region" description="Helical" evidence="9">
    <location>
        <begin position="730"/>
        <end position="749"/>
    </location>
</feature>
<evidence type="ECO:0000256" key="4">
    <source>
        <dbReference type="ARBA" id="ARBA00022989"/>
    </source>
</evidence>
<dbReference type="Proteomes" id="UP000663829">
    <property type="component" value="Unassembled WGS sequence"/>
</dbReference>
<feature type="transmembrane region" description="Helical" evidence="9">
    <location>
        <begin position="862"/>
        <end position="882"/>
    </location>
</feature>
<comment type="subcellular location">
    <subcellularLocation>
        <location evidence="1">Membrane</location>
        <topology evidence="1">Multi-pass membrane protein</topology>
    </subcellularLocation>
</comment>
<evidence type="ECO:0000313" key="12">
    <source>
        <dbReference type="EMBL" id="CAF3590193.1"/>
    </source>
</evidence>
<dbReference type="InterPro" id="IPR025252">
    <property type="entry name" value="DUF4200"/>
</dbReference>
<evidence type="ECO:0000256" key="3">
    <source>
        <dbReference type="ARBA" id="ARBA00022692"/>
    </source>
</evidence>
<dbReference type="InterPro" id="IPR025256">
    <property type="entry name" value="TM7S3/TM198-like_dom"/>
</dbReference>
<evidence type="ECO:0000313" key="11">
    <source>
        <dbReference type="EMBL" id="CAF0805024.1"/>
    </source>
</evidence>
<feature type="transmembrane region" description="Helical" evidence="9">
    <location>
        <begin position="836"/>
        <end position="855"/>
    </location>
</feature>
<feature type="domain" description="Ig-like" evidence="10">
    <location>
        <begin position="499"/>
        <end position="582"/>
    </location>
</feature>
<protein>
    <recommendedName>
        <fullName evidence="6">Transmembrane protein 198</fullName>
    </recommendedName>
</protein>
<feature type="region of interest" description="Disordered" evidence="8">
    <location>
        <begin position="1052"/>
        <end position="1071"/>
    </location>
</feature>
<dbReference type="Proteomes" id="UP000681722">
    <property type="component" value="Unassembled WGS sequence"/>
</dbReference>
<dbReference type="Pfam" id="PF07679">
    <property type="entry name" value="I-set"/>
    <property type="match status" value="1"/>
</dbReference>
<feature type="transmembrane region" description="Helical" evidence="9">
    <location>
        <begin position="907"/>
        <end position="926"/>
    </location>
</feature>
<gene>
    <name evidence="11" type="ORF">GPM918_LOCUS3726</name>
    <name evidence="12" type="ORF">SRO942_LOCUS3718</name>
</gene>
<evidence type="ECO:0000256" key="2">
    <source>
        <dbReference type="ARBA" id="ARBA00006244"/>
    </source>
</evidence>
<keyword evidence="3 9" id="KW-0812">Transmembrane</keyword>
<evidence type="ECO:0000256" key="7">
    <source>
        <dbReference type="SAM" id="Coils"/>
    </source>
</evidence>
<dbReference type="GO" id="GO:0005886">
    <property type="term" value="C:plasma membrane"/>
    <property type="evidence" value="ECO:0007669"/>
    <property type="project" value="TreeGrafter"/>
</dbReference>
<dbReference type="AlphaFoldDB" id="A0A813T5I9"/>
<dbReference type="EMBL" id="CAJOBC010000469">
    <property type="protein sequence ID" value="CAF3590193.1"/>
    <property type="molecule type" value="Genomic_DNA"/>
</dbReference>
<feature type="transmembrane region" description="Helical" evidence="9">
    <location>
        <begin position="786"/>
        <end position="806"/>
    </location>
</feature>
<dbReference type="PANTHER" id="PTHR31247:SF5">
    <property type="entry name" value="DUF4203 DOMAIN-CONTAINING PROTEIN"/>
    <property type="match status" value="1"/>
</dbReference>
<evidence type="ECO:0000256" key="9">
    <source>
        <dbReference type="SAM" id="Phobius"/>
    </source>
</evidence>
<accession>A0A813T5I9</accession>
<dbReference type="PROSITE" id="PS50835">
    <property type="entry name" value="IG_LIKE"/>
    <property type="match status" value="1"/>
</dbReference>
<keyword evidence="4 9" id="KW-1133">Transmembrane helix</keyword>
<evidence type="ECO:0000256" key="6">
    <source>
        <dbReference type="ARBA" id="ARBA00049737"/>
    </source>
</evidence>
<comment type="similarity">
    <text evidence="2">Belongs to the TMEM198 family.</text>
</comment>
<evidence type="ECO:0000256" key="5">
    <source>
        <dbReference type="ARBA" id="ARBA00023136"/>
    </source>
</evidence>
<evidence type="ECO:0000256" key="1">
    <source>
        <dbReference type="ARBA" id="ARBA00004141"/>
    </source>
</evidence>
<proteinExistence type="inferred from homology"/>
<dbReference type="SUPFAM" id="SSF48726">
    <property type="entry name" value="Immunoglobulin"/>
    <property type="match status" value="1"/>
</dbReference>
<dbReference type="SMART" id="SM00408">
    <property type="entry name" value="IGc2"/>
    <property type="match status" value="1"/>
</dbReference>
<dbReference type="Pfam" id="PF13886">
    <property type="entry name" value="TM7S3_TM198"/>
    <property type="match status" value="1"/>
</dbReference>
<name>A0A813T5I9_9BILA</name>
<evidence type="ECO:0000259" key="10">
    <source>
        <dbReference type="PROSITE" id="PS50835"/>
    </source>
</evidence>
<feature type="coiled-coil region" evidence="7">
    <location>
        <begin position="259"/>
        <end position="314"/>
    </location>
</feature>
<dbReference type="InterPro" id="IPR003598">
    <property type="entry name" value="Ig_sub2"/>
</dbReference>
<sequence length="1071" mass="124609">MDLYPYTKEVNEKKQKWDKNPFRSRDLDFCELIDEEKQWKAKNRELRLQKRTCEKSNGYANRRNLCHDQLINVSKDGPERTADRDNKHLSDVDRSWIIAHTQNCRSDHKSLHEYIRKKHEIFRLQYILSVKRNEIEKMEQHLREEERVITVAEKQLNEDSALFDQFLESSARSANAAAMQAEEETRKKEERVSEIKRLQKTLIAGENDKIQLADTLNQGRRYQKFLFKFAPTEYDLYFTDAQQVLDIFSEIEEKSLPLVQKTQNAVEQLDDMREKIEEINNEKTLEIENLQMQIQRLELEIKQMIDRENECNNRIMHYKKGEQDILLTDLNDGVEVLYNKHLATSGEGMSTIRMLSAIETRSEELFSTIERMNQQKIAEAEKFREIEVRTVERIEKMHREETFAKEKRRKALARSLSPPHPKSGRPLMERSRPLEVANADKVSVEFQGIFGRMTLPVEYIKLERTRLENSGFYYCHGEYHDGNSSRKTWQFTLDVLASPKFLENLASNLSINYGEPFVYICKGLGNPLPKVSWLFRNKYHDFQPISDNPLLRIIYFAESDEGIYKCKLENKLGEIEQDMEVLLKHSSTGFAAPMLISDWESRVVISENSSFSRQCLVSGSPNMSVTTWFTDKFGHIFKFRANNPHGIGTWTFMLEVVDDYYGRSSFIKRDESRNEPSSIRSSSVDKNQMIDRIRYHQLGVAKTIMTNMKNISYNRTDIYCEYNLPSSYDLPWVVAYSFLAVVGLFYTILGYRWWRLTMFITAFTLSSLLLYIILSTQQSLNEAQIIGISCSIAVLFGLIGSLLQYVGLFEQGFCFGLILSIATFIIWDLSRHITNFWIPIILIIGIGSICAIITLRFQKLMIIVTSSCLGSVCHFIVLDYFLQNSLLLIYIHKRFKFEDTRSICLKHWLVTIVLVITTVMGILIQYSCTGRNYDHRDSWQQIISAGKKRYKTANLKKIRRHYDQNSDTLREQIIPNDSHARFRYFYRIRRANGDVLSQDFIQNVRQHGASSRYDNVSNPRTIANPISTSILPTTQTTAAATTATTTTTVTTSNGVQKKDNDSTTTTLTHLT</sequence>
<evidence type="ECO:0000256" key="8">
    <source>
        <dbReference type="SAM" id="MobiDB-lite"/>
    </source>
</evidence>
<feature type="coiled-coil region" evidence="7">
    <location>
        <begin position="128"/>
        <end position="201"/>
    </location>
</feature>
<dbReference type="PANTHER" id="PTHR31247">
    <property type="entry name" value="TRANSMEMBRANE PROTEIN 198 FAMILY MEMBER"/>
    <property type="match status" value="1"/>
</dbReference>
<dbReference type="InterPro" id="IPR036179">
    <property type="entry name" value="Ig-like_dom_sf"/>
</dbReference>